<evidence type="ECO:0000313" key="3">
    <source>
        <dbReference type="EMBL" id="KAG2914950.1"/>
    </source>
</evidence>
<dbReference type="Proteomes" id="UP000760860">
    <property type="component" value="Unassembled WGS sequence"/>
</dbReference>
<dbReference type="OrthoDB" id="123118at2759"/>
<dbReference type="EMBL" id="RCMG01000712">
    <property type="protein sequence ID" value="KAG2850133.1"/>
    <property type="molecule type" value="Genomic_DNA"/>
</dbReference>
<dbReference type="AlphaFoldDB" id="A0A329RHM4"/>
<dbReference type="Proteomes" id="UP000735874">
    <property type="component" value="Unassembled WGS sequence"/>
</dbReference>
<evidence type="ECO:0000313" key="4">
    <source>
        <dbReference type="EMBL" id="KAG2970364.1"/>
    </source>
</evidence>
<dbReference type="Proteomes" id="UP000774804">
    <property type="component" value="Unassembled WGS sequence"/>
</dbReference>
<accession>A0A329RHM4</accession>
<reference evidence="1" key="2">
    <citation type="submission" date="2018-10" db="EMBL/GenBank/DDBJ databases">
        <title>Effector identification in a new, highly contiguous assembly of the strawberry crown rot pathogen Phytophthora cactorum.</title>
        <authorList>
            <person name="Armitage A.D."/>
            <person name="Nellist C.F."/>
            <person name="Bates H."/>
            <person name="Vickerstaff R.J."/>
            <person name="Harrison R.J."/>
        </authorList>
    </citation>
    <scope>NUCLEOTIDE SEQUENCE</scope>
    <source>
        <strain evidence="1">15-7</strain>
        <strain evidence="2">4032</strain>
        <strain evidence="3">4040</strain>
        <strain evidence="4">P415</strain>
        <strain evidence="5">P421</strain>
    </source>
</reference>
<evidence type="ECO:0000313" key="1">
    <source>
        <dbReference type="EMBL" id="KAG2850133.1"/>
    </source>
</evidence>
<dbReference type="Proteomes" id="UP000697107">
    <property type="component" value="Unassembled WGS sequence"/>
</dbReference>
<evidence type="ECO:0000313" key="5">
    <source>
        <dbReference type="EMBL" id="KAG3214002.1"/>
    </source>
</evidence>
<dbReference type="Proteomes" id="UP000251314">
    <property type="component" value="Unassembled WGS sequence"/>
</dbReference>
<comment type="caution">
    <text evidence="6">The sequence shown here is derived from an EMBL/GenBank/DDBJ whole genome shotgun (WGS) entry which is preliminary data.</text>
</comment>
<gene>
    <name evidence="6" type="ORF">PC110_g19648</name>
    <name evidence="1" type="ORF">PC113_g17046</name>
    <name evidence="2" type="ORF">PC115_g16429</name>
    <name evidence="3" type="ORF">PC117_g18177</name>
    <name evidence="4" type="ORF">PC118_g16915</name>
    <name evidence="5" type="ORF">PC129_g15078</name>
</gene>
<organism evidence="6 7">
    <name type="scientific">Phytophthora cactorum</name>
    <dbReference type="NCBI Taxonomy" id="29920"/>
    <lineage>
        <taxon>Eukaryota</taxon>
        <taxon>Sar</taxon>
        <taxon>Stramenopiles</taxon>
        <taxon>Oomycota</taxon>
        <taxon>Peronosporomycetes</taxon>
        <taxon>Peronosporales</taxon>
        <taxon>Peronosporaceae</taxon>
        <taxon>Phytophthora</taxon>
    </lineage>
</organism>
<evidence type="ECO:0000313" key="2">
    <source>
        <dbReference type="EMBL" id="KAG2899803.1"/>
    </source>
</evidence>
<keyword evidence="7" id="KW-1185">Reference proteome</keyword>
<dbReference type="EMBL" id="MJFZ01000966">
    <property type="protein sequence ID" value="RAW23920.1"/>
    <property type="molecule type" value="Genomic_DNA"/>
</dbReference>
<dbReference type="EMBL" id="RCML01000731">
    <property type="protein sequence ID" value="KAG2970364.1"/>
    <property type="molecule type" value="Genomic_DNA"/>
</dbReference>
<dbReference type="Proteomes" id="UP000736787">
    <property type="component" value="Unassembled WGS sequence"/>
</dbReference>
<dbReference type="VEuPathDB" id="FungiDB:PC110_g19648"/>
<dbReference type="EMBL" id="RCMI01000718">
    <property type="protein sequence ID" value="KAG2899803.1"/>
    <property type="molecule type" value="Genomic_DNA"/>
</dbReference>
<name>A0A329RHM4_9STRA</name>
<sequence length="127" mass="14316">MRGECSPAATNSAASKNTARGDQSTRLFVALYEQRHWLVESSVLMGIHPDLNPSATPEELTEMFELWTRYKLMRKRRSDALRSLVVSAYDNRYSAVTHQLGGQQAPLIGAEVCPAVYHYQSYRPKLA</sequence>
<dbReference type="EMBL" id="RCMK01000718">
    <property type="protein sequence ID" value="KAG2914950.1"/>
    <property type="molecule type" value="Genomic_DNA"/>
</dbReference>
<evidence type="ECO:0000313" key="6">
    <source>
        <dbReference type="EMBL" id="RAW23920.1"/>
    </source>
</evidence>
<dbReference type="EMBL" id="RCMV01000679">
    <property type="protein sequence ID" value="KAG3214002.1"/>
    <property type="molecule type" value="Genomic_DNA"/>
</dbReference>
<evidence type="ECO:0000313" key="7">
    <source>
        <dbReference type="Proteomes" id="UP000251314"/>
    </source>
</evidence>
<reference evidence="6 7" key="1">
    <citation type="submission" date="2018-01" db="EMBL/GenBank/DDBJ databases">
        <title>Draft genome of the strawberry crown rot pathogen Phytophthora cactorum.</title>
        <authorList>
            <person name="Armitage A.D."/>
            <person name="Lysoe E."/>
            <person name="Nellist C.F."/>
            <person name="Harrison R.J."/>
            <person name="Brurberg M.B."/>
        </authorList>
    </citation>
    <scope>NUCLEOTIDE SEQUENCE [LARGE SCALE GENOMIC DNA]</scope>
    <source>
        <strain evidence="6 7">10300</strain>
    </source>
</reference>
<protein>
    <submittedName>
        <fullName evidence="6">Uncharacterized protein</fullName>
    </submittedName>
</protein>
<proteinExistence type="predicted"/>